<accession>A0A060N4T1</accession>
<organism evidence="1">
    <name type="scientific">Clostridium botulinum B str. Osaka05</name>
    <dbReference type="NCBI Taxonomy" id="1407017"/>
    <lineage>
        <taxon>Bacteria</taxon>
        <taxon>Bacillati</taxon>
        <taxon>Bacillota</taxon>
        <taxon>Clostridia</taxon>
        <taxon>Eubacteriales</taxon>
        <taxon>Clostridiaceae</taxon>
        <taxon>Clostridium</taxon>
    </lineage>
</organism>
<dbReference type="HOGENOM" id="CLU_3060085_0_0_9"/>
<sequence>MPEKDIESYMEQFNVDRETAIQEIDEIFKIQEKEMEEVYQDIIRSSYNYNNIL</sequence>
<protein>
    <submittedName>
        <fullName evidence="1">Nascent polypeptide-associated complex protein</fullName>
    </submittedName>
</protein>
<dbReference type="AlphaFoldDB" id="A0A060N4T1"/>
<dbReference type="EMBL" id="BA000058">
    <property type="protein sequence ID" value="BAO04802.1"/>
    <property type="molecule type" value="Genomic_DNA"/>
</dbReference>
<reference evidence="1" key="1">
    <citation type="submission" date="2013-10" db="EMBL/GenBank/DDBJ databases">
        <title>Draft genome sequence of Clostridium botulinum type B strain Osaka05.</title>
        <authorList>
            <person name="Sakaguchi Y."/>
            <person name="Hosomi K."/>
            <person name="Uchiyama J."/>
            <person name="Ogura Y."/>
            <person name="Sakaguchi M."/>
            <person name="Kohda T."/>
            <person name="Mukamoto M."/>
            <person name="Misawa N."/>
            <person name="Matsuzaki S."/>
            <person name="Hayashi T."/>
            <person name="Kozaki S."/>
        </authorList>
    </citation>
    <scope>NUCLEOTIDE SEQUENCE</scope>
    <source>
        <strain evidence="1">Osaka05</strain>
    </source>
</reference>
<gene>
    <name evidence="1" type="ORF">CBO05P1_083</name>
</gene>
<proteinExistence type="predicted"/>
<dbReference type="RefSeq" id="WP_154219138.1">
    <property type="nucleotide sequence ID" value="NZ_BA000058.1"/>
</dbReference>
<dbReference type="Proteomes" id="UP000054164">
    <property type="component" value="Unassembled WGS sequence"/>
</dbReference>
<name>A0A060N4T1_CLOBO</name>
<evidence type="ECO:0000313" key="1">
    <source>
        <dbReference type="EMBL" id="BAO04802.1"/>
    </source>
</evidence>